<dbReference type="InterPro" id="IPR027417">
    <property type="entry name" value="P-loop_NTPase"/>
</dbReference>
<feature type="domain" description="ABC transporter" evidence="4">
    <location>
        <begin position="4"/>
        <end position="236"/>
    </location>
</feature>
<keyword evidence="2" id="KW-0547">Nucleotide-binding</keyword>
<dbReference type="InterPro" id="IPR003593">
    <property type="entry name" value="AAA+_ATPase"/>
</dbReference>
<dbReference type="CDD" id="cd03214">
    <property type="entry name" value="ABC_Iron-Siderophores_B12_Hemin"/>
    <property type="match status" value="1"/>
</dbReference>
<keyword evidence="1" id="KW-0813">Transport</keyword>
<name>A0A3P3Q629_9FIRM</name>
<comment type="caution">
    <text evidence="5">The sequence shown here is derived from an EMBL/GenBank/DDBJ whole genome shotgun (WGS) entry which is preliminary data.</text>
</comment>
<evidence type="ECO:0000256" key="1">
    <source>
        <dbReference type="ARBA" id="ARBA00022448"/>
    </source>
</evidence>
<evidence type="ECO:0000256" key="3">
    <source>
        <dbReference type="ARBA" id="ARBA00022840"/>
    </source>
</evidence>
<dbReference type="SMART" id="SM00382">
    <property type="entry name" value="AAA"/>
    <property type="match status" value="1"/>
</dbReference>
<dbReference type="AlphaFoldDB" id="A0A3P3Q629"/>
<organism evidence="5 6">
    <name type="scientific">Lachnoanaerobaculum orale</name>
    <dbReference type="NCBI Taxonomy" id="979627"/>
    <lineage>
        <taxon>Bacteria</taxon>
        <taxon>Bacillati</taxon>
        <taxon>Bacillota</taxon>
        <taxon>Clostridia</taxon>
        <taxon>Lachnospirales</taxon>
        <taxon>Lachnospiraceae</taxon>
        <taxon>Lachnoanaerobaculum</taxon>
    </lineage>
</organism>
<proteinExistence type="predicted"/>
<evidence type="ECO:0000256" key="2">
    <source>
        <dbReference type="ARBA" id="ARBA00022741"/>
    </source>
</evidence>
<dbReference type="EMBL" id="RRCM01000001">
    <property type="protein sequence ID" value="RRJ16611.1"/>
    <property type="molecule type" value="Genomic_DNA"/>
</dbReference>
<keyword evidence="6" id="KW-1185">Reference proteome</keyword>
<dbReference type="PROSITE" id="PS50893">
    <property type="entry name" value="ABC_TRANSPORTER_2"/>
    <property type="match status" value="1"/>
</dbReference>
<accession>A0A3P3Q629</accession>
<dbReference type="SUPFAM" id="SSF52540">
    <property type="entry name" value="P-loop containing nucleoside triphosphate hydrolases"/>
    <property type="match status" value="1"/>
</dbReference>
<sequence>MMKLETKGITYSIDGKLIIDGIDISVKEGEFVGVVGPNGCGKSTLLKNIYKVYTPDSGAAYIDGEEIFKMSNKKTAKKMSVMQQENLVDFDMTVYDMAMLGRFAHQKMFSGDSDEDREIVLEYLKEVGLEGYEKRHFLSLSGGEKQRTLLARALSQKAPLIILDEPTNHLDIGYQYQIMNILKRQKLTMLCCVHDLNIAATYCDRIILMKKREVFKIGTPREMLTSENIKELFHIDTQIVENEKTGSINIIFLPEL</sequence>
<dbReference type="GO" id="GO:0005524">
    <property type="term" value="F:ATP binding"/>
    <property type="evidence" value="ECO:0007669"/>
    <property type="project" value="UniProtKB-KW"/>
</dbReference>
<keyword evidence="3 5" id="KW-0067">ATP-binding</keyword>
<dbReference type="Gene3D" id="3.40.50.300">
    <property type="entry name" value="P-loop containing nucleotide triphosphate hydrolases"/>
    <property type="match status" value="1"/>
</dbReference>
<reference evidence="5 6" key="1">
    <citation type="submission" date="2018-11" db="EMBL/GenBank/DDBJ databases">
        <title>Genome sequencing of Lachnoanaerobaculum orale DSM 24553T.</title>
        <authorList>
            <person name="Kook J.-K."/>
            <person name="Park S.-N."/>
            <person name="Lim Y.K."/>
        </authorList>
    </citation>
    <scope>NUCLEOTIDE SEQUENCE [LARGE SCALE GENOMIC DNA]</scope>
    <source>
        <strain evidence="5 6">DSM 24553</strain>
    </source>
</reference>
<evidence type="ECO:0000313" key="5">
    <source>
        <dbReference type="EMBL" id="RRJ16611.1"/>
    </source>
</evidence>
<dbReference type="FunFam" id="3.40.50.300:FF:000134">
    <property type="entry name" value="Iron-enterobactin ABC transporter ATP-binding protein"/>
    <property type="match status" value="1"/>
</dbReference>
<dbReference type="Proteomes" id="UP000276982">
    <property type="component" value="Unassembled WGS sequence"/>
</dbReference>
<gene>
    <name evidence="5" type="ORF">EHW90_06380</name>
</gene>
<evidence type="ECO:0000259" key="4">
    <source>
        <dbReference type="PROSITE" id="PS50893"/>
    </source>
</evidence>
<dbReference type="InterPro" id="IPR003439">
    <property type="entry name" value="ABC_transporter-like_ATP-bd"/>
</dbReference>
<dbReference type="GO" id="GO:0016887">
    <property type="term" value="F:ATP hydrolysis activity"/>
    <property type="evidence" value="ECO:0007669"/>
    <property type="project" value="InterPro"/>
</dbReference>
<protein>
    <submittedName>
        <fullName evidence="5">ABC transporter ATP-binding protein</fullName>
    </submittedName>
</protein>
<evidence type="ECO:0000313" key="6">
    <source>
        <dbReference type="Proteomes" id="UP000276982"/>
    </source>
</evidence>
<dbReference type="PANTHER" id="PTHR42794">
    <property type="entry name" value="HEMIN IMPORT ATP-BINDING PROTEIN HMUV"/>
    <property type="match status" value="1"/>
</dbReference>
<dbReference type="PANTHER" id="PTHR42794:SF2">
    <property type="entry name" value="ABC TRANSPORTER ATP-BINDING PROTEIN"/>
    <property type="match status" value="1"/>
</dbReference>
<dbReference type="Pfam" id="PF00005">
    <property type="entry name" value="ABC_tran"/>
    <property type="match status" value="1"/>
</dbReference>